<reference evidence="1 2" key="1">
    <citation type="submission" date="2021-10" db="EMBL/GenBank/DDBJ databases">
        <authorList>
            <person name="Chen M."/>
        </authorList>
    </citation>
    <scope>NUCLEOTIDE SEQUENCE [LARGE SCALE GENOMIC DNA]</scope>
    <source>
        <strain evidence="1 2">H3-26</strain>
    </source>
</reference>
<dbReference type="RefSeq" id="WP_226764298.1">
    <property type="nucleotide sequence ID" value="NZ_JAJAWG010000005.1"/>
</dbReference>
<organism evidence="1 2">
    <name type="scientific">Deefgea salmonis</name>
    <dbReference type="NCBI Taxonomy" id="2875502"/>
    <lineage>
        <taxon>Bacteria</taxon>
        <taxon>Pseudomonadati</taxon>
        <taxon>Pseudomonadota</taxon>
        <taxon>Betaproteobacteria</taxon>
        <taxon>Neisseriales</taxon>
        <taxon>Chitinibacteraceae</taxon>
        <taxon>Deefgea</taxon>
    </lineage>
</organism>
<keyword evidence="2" id="KW-1185">Reference proteome</keyword>
<proteinExistence type="predicted"/>
<evidence type="ECO:0000313" key="2">
    <source>
        <dbReference type="Proteomes" id="UP001198034"/>
    </source>
</evidence>
<accession>A0ABS8BLE9</accession>
<gene>
    <name evidence="1" type="ORF">LG219_09755</name>
</gene>
<name>A0ABS8BLE9_9NEIS</name>
<comment type="caution">
    <text evidence="1">The sequence shown here is derived from an EMBL/GenBank/DDBJ whole genome shotgun (WGS) entry which is preliminary data.</text>
</comment>
<sequence length="194" mass="22655">MKRVLWPLEKSLRLAVCCLFAALLVAGVLLWGAQRYWYWSQYQQDRLQQTLDQRRQQVQQRQQAWQTIAQYQAPFNRLLAQQIIGTEQQAEHLQALARYRQQHPQQQLQYQLHAPQPWLAAAPIANLQTFASPLNIELRLRDEDALSSFSLWLEQQPGLIAPARCEMRLAQPSGIVLNCEYLWLTLQPSPAELR</sequence>
<dbReference type="Proteomes" id="UP001198034">
    <property type="component" value="Unassembled WGS sequence"/>
</dbReference>
<evidence type="ECO:0000313" key="1">
    <source>
        <dbReference type="EMBL" id="MCB5196553.1"/>
    </source>
</evidence>
<dbReference type="EMBL" id="JAJAWG010000005">
    <property type="protein sequence ID" value="MCB5196553.1"/>
    <property type="molecule type" value="Genomic_DNA"/>
</dbReference>
<protein>
    <submittedName>
        <fullName evidence="1">Uncharacterized protein</fullName>
    </submittedName>
</protein>